<gene>
    <name evidence="1" type="ORF">GCM10009754_05860</name>
</gene>
<reference evidence="1 2" key="1">
    <citation type="journal article" date="2019" name="Int. J. Syst. Evol. Microbiol.">
        <title>The Global Catalogue of Microorganisms (GCM) 10K type strain sequencing project: providing services to taxonomists for standard genome sequencing and annotation.</title>
        <authorList>
            <consortium name="The Broad Institute Genomics Platform"/>
            <consortium name="The Broad Institute Genome Sequencing Center for Infectious Disease"/>
            <person name="Wu L."/>
            <person name="Ma J."/>
        </authorList>
    </citation>
    <scope>NUCLEOTIDE SEQUENCE [LARGE SCALE GENOMIC DNA]</scope>
    <source>
        <strain evidence="1 2">JCM 14545</strain>
    </source>
</reference>
<sequence>MWETRNPGRGPVVRAPDGSAVHPLARLGALASFAEFVLAPEQVSAAVEHQTVQEIWYVTAGSGELWRRGSEGEEVVALVPGVCATIPLGTAFQFRADSAGLRVVAVTVPSWPDGSDEARVTTGHW</sequence>
<protein>
    <recommendedName>
        <fullName evidence="3">Cupin domain-containing protein</fullName>
    </recommendedName>
</protein>
<dbReference type="Proteomes" id="UP001501116">
    <property type="component" value="Unassembled WGS sequence"/>
</dbReference>
<dbReference type="InterPro" id="IPR011051">
    <property type="entry name" value="RmlC_Cupin_sf"/>
</dbReference>
<dbReference type="EMBL" id="BAAANN010000002">
    <property type="protein sequence ID" value="GAA1941364.1"/>
    <property type="molecule type" value="Genomic_DNA"/>
</dbReference>
<organism evidence="1 2">
    <name type="scientific">Amycolatopsis minnesotensis</name>
    <dbReference type="NCBI Taxonomy" id="337894"/>
    <lineage>
        <taxon>Bacteria</taxon>
        <taxon>Bacillati</taxon>
        <taxon>Actinomycetota</taxon>
        <taxon>Actinomycetes</taxon>
        <taxon>Pseudonocardiales</taxon>
        <taxon>Pseudonocardiaceae</taxon>
        <taxon>Amycolatopsis</taxon>
    </lineage>
</organism>
<evidence type="ECO:0000313" key="2">
    <source>
        <dbReference type="Proteomes" id="UP001501116"/>
    </source>
</evidence>
<proteinExistence type="predicted"/>
<dbReference type="SUPFAM" id="SSF51182">
    <property type="entry name" value="RmlC-like cupins"/>
    <property type="match status" value="1"/>
</dbReference>
<evidence type="ECO:0000313" key="1">
    <source>
        <dbReference type="EMBL" id="GAA1941364.1"/>
    </source>
</evidence>
<dbReference type="Gene3D" id="2.60.120.10">
    <property type="entry name" value="Jelly Rolls"/>
    <property type="match status" value="1"/>
</dbReference>
<dbReference type="RefSeq" id="WP_344413042.1">
    <property type="nucleotide sequence ID" value="NZ_BAAANN010000002.1"/>
</dbReference>
<keyword evidence="2" id="KW-1185">Reference proteome</keyword>
<comment type="caution">
    <text evidence="1">The sequence shown here is derived from an EMBL/GenBank/DDBJ whole genome shotgun (WGS) entry which is preliminary data.</text>
</comment>
<evidence type="ECO:0008006" key="3">
    <source>
        <dbReference type="Google" id="ProtNLM"/>
    </source>
</evidence>
<name>A0ABN2Q4G3_9PSEU</name>
<dbReference type="InterPro" id="IPR014710">
    <property type="entry name" value="RmlC-like_jellyroll"/>
</dbReference>
<accession>A0ABN2Q4G3</accession>